<organism evidence="2 3">
    <name type="scientific">Carex littledalei</name>
    <dbReference type="NCBI Taxonomy" id="544730"/>
    <lineage>
        <taxon>Eukaryota</taxon>
        <taxon>Viridiplantae</taxon>
        <taxon>Streptophyta</taxon>
        <taxon>Embryophyta</taxon>
        <taxon>Tracheophyta</taxon>
        <taxon>Spermatophyta</taxon>
        <taxon>Magnoliopsida</taxon>
        <taxon>Liliopsida</taxon>
        <taxon>Poales</taxon>
        <taxon>Cyperaceae</taxon>
        <taxon>Cyperoideae</taxon>
        <taxon>Cariceae</taxon>
        <taxon>Carex</taxon>
        <taxon>Carex subgen. Euthyceras</taxon>
    </lineage>
</organism>
<reference evidence="2" key="1">
    <citation type="submission" date="2020-01" db="EMBL/GenBank/DDBJ databases">
        <title>Genome sequence of Kobresia littledalei, the first chromosome-level genome in the family Cyperaceae.</title>
        <authorList>
            <person name="Qu G."/>
        </authorList>
    </citation>
    <scope>NUCLEOTIDE SEQUENCE</scope>
    <source>
        <strain evidence="2">C.B.Clarke</strain>
        <tissue evidence="2">Leaf</tissue>
    </source>
</reference>
<evidence type="ECO:0000313" key="2">
    <source>
        <dbReference type="EMBL" id="KAF3340953.1"/>
    </source>
</evidence>
<gene>
    <name evidence="2" type="ORF">FCM35_KLT09797</name>
</gene>
<feature type="compositionally biased region" description="Polar residues" evidence="1">
    <location>
        <begin position="50"/>
        <end position="63"/>
    </location>
</feature>
<feature type="region of interest" description="Disordered" evidence="1">
    <location>
        <begin position="192"/>
        <end position="239"/>
    </location>
</feature>
<dbReference type="GO" id="GO:0009658">
    <property type="term" value="P:chloroplast organization"/>
    <property type="evidence" value="ECO:0007669"/>
    <property type="project" value="InterPro"/>
</dbReference>
<name>A0A833RJC8_9POAL</name>
<dbReference type="EMBL" id="SWLB01000002">
    <property type="protein sequence ID" value="KAF3340953.1"/>
    <property type="molecule type" value="Genomic_DNA"/>
</dbReference>
<sequence length="412" mass="46997">MLTFLQTPVISPSHELSKTLNPHSTYPLIFSFPLTTIISTKHVCQPKTSFPTLATSSSSQSHPTAGPNPYSKSLKSIRNTKKKTKSVTSVDDKVMNLSGGNNGNDTILENDQSDLSKQATNTSEPIQYIKPQKLQQDRRSEAQNDQSDLNKQAPNPSEPIEYIKPRKPQRGRRSEAQATEDFIRNQLEQTLASIAAKNPNQREKISKILKERPEDPNSDSDEESEVKEGEKKGLVEEEDPEWPLDAEVGWGVRASDYFEKHPIKNVVENGVEIDWEGELDEGWVQEINCLEWESFAYHPSPLVVLVFERYTRAADNWKFLKELEKAAKVYWSCKDRLPPRTVKIDVNIERDLAYALKVTESDCPQLLFLKGNRILYREKEIRCSDELVRMIAHFYYNAKRPEWVDSSAVASS</sequence>
<accession>A0A833RJC8</accession>
<dbReference type="InterPro" id="IPR044701">
    <property type="entry name" value="MRL7/MRL7L"/>
</dbReference>
<feature type="compositionally biased region" description="Polar residues" evidence="1">
    <location>
        <begin position="103"/>
        <end position="125"/>
    </location>
</feature>
<feature type="region of interest" description="Disordered" evidence="1">
    <location>
        <begin position="50"/>
        <end position="177"/>
    </location>
</feature>
<dbReference type="GO" id="GO:0009570">
    <property type="term" value="C:chloroplast stroma"/>
    <property type="evidence" value="ECO:0007669"/>
    <property type="project" value="TreeGrafter"/>
</dbReference>
<keyword evidence="3" id="KW-1185">Reference proteome</keyword>
<feature type="compositionally biased region" description="Polar residues" evidence="1">
    <location>
        <begin position="143"/>
        <end position="155"/>
    </location>
</feature>
<protein>
    <submittedName>
        <fullName evidence="2">Uncharacterized protein</fullName>
    </submittedName>
</protein>
<feature type="compositionally biased region" description="Acidic residues" evidence="1">
    <location>
        <begin position="216"/>
        <end position="225"/>
    </location>
</feature>
<dbReference type="AlphaFoldDB" id="A0A833RJC8"/>
<dbReference type="PANTHER" id="PTHR34669">
    <property type="entry name" value="THIOREDOXIN-LIKE FOLD DOMAIN-CONTAINING PROTEIN MRL7L, CHLOROPLASTIC"/>
    <property type="match status" value="1"/>
</dbReference>
<feature type="compositionally biased region" description="Basic and acidic residues" evidence="1">
    <location>
        <begin position="226"/>
        <end position="235"/>
    </location>
</feature>
<dbReference type="OrthoDB" id="1920727at2759"/>
<evidence type="ECO:0000313" key="3">
    <source>
        <dbReference type="Proteomes" id="UP000623129"/>
    </source>
</evidence>
<feature type="compositionally biased region" description="Basic and acidic residues" evidence="1">
    <location>
        <begin position="200"/>
        <end position="215"/>
    </location>
</feature>
<comment type="caution">
    <text evidence="2">The sequence shown here is derived from an EMBL/GenBank/DDBJ whole genome shotgun (WGS) entry which is preliminary data.</text>
</comment>
<dbReference type="PANTHER" id="PTHR34669:SF2">
    <property type="entry name" value="THIOREDOXIN-LIKE FOLD DOMAIN-CONTAINING PROTEIN MRL7, CHLOROPLASTIC"/>
    <property type="match status" value="1"/>
</dbReference>
<proteinExistence type="predicted"/>
<evidence type="ECO:0000256" key="1">
    <source>
        <dbReference type="SAM" id="MobiDB-lite"/>
    </source>
</evidence>
<dbReference type="Proteomes" id="UP000623129">
    <property type="component" value="Unassembled WGS sequence"/>
</dbReference>
<dbReference type="GO" id="GO:0006355">
    <property type="term" value="P:regulation of DNA-templated transcription"/>
    <property type="evidence" value="ECO:0007669"/>
    <property type="project" value="InterPro"/>
</dbReference>